<keyword evidence="1" id="KW-0472">Membrane</keyword>
<dbReference type="Proteomes" id="UP000188603">
    <property type="component" value="Chromosome"/>
</dbReference>
<evidence type="ECO:0000256" key="1">
    <source>
        <dbReference type="SAM" id="Phobius"/>
    </source>
</evidence>
<feature type="transmembrane region" description="Helical" evidence="1">
    <location>
        <begin position="35"/>
        <end position="58"/>
    </location>
</feature>
<keyword evidence="3" id="KW-1185">Reference proteome</keyword>
<evidence type="ECO:0000313" key="3">
    <source>
        <dbReference type="Proteomes" id="UP000188603"/>
    </source>
</evidence>
<dbReference type="AlphaFoldDB" id="A0A1U9K4W8"/>
<protein>
    <recommendedName>
        <fullName evidence="4">DUF2178 domain-containing protein</fullName>
    </recommendedName>
</protein>
<keyword evidence="1" id="KW-1133">Transmembrane helix</keyword>
<dbReference type="InterPro" id="IPR019235">
    <property type="entry name" value="DUF2178_TM"/>
</dbReference>
<evidence type="ECO:0008006" key="4">
    <source>
        <dbReference type="Google" id="ProtNLM"/>
    </source>
</evidence>
<reference evidence="2 3" key="1">
    <citation type="journal article" date="2015" name="Int. J. Syst. Evol. Microbiol.">
        <title>Novibacillus thermophilus gen. nov., sp. nov., a Gram-staining-negative and moderately thermophilic member of the family Thermoactinomycetaceae.</title>
        <authorList>
            <person name="Yang G."/>
            <person name="Chen J."/>
            <person name="Zhou S."/>
        </authorList>
    </citation>
    <scope>NUCLEOTIDE SEQUENCE [LARGE SCALE GENOMIC DNA]</scope>
    <source>
        <strain evidence="2 3">SG-1</strain>
    </source>
</reference>
<name>A0A1U9K4W8_9BACL</name>
<feature type="transmembrane region" description="Helical" evidence="1">
    <location>
        <begin position="70"/>
        <end position="90"/>
    </location>
</feature>
<dbReference type="Pfam" id="PF09946">
    <property type="entry name" value="DUF2178"/>
    <property type="match status" value="1"/>
</dbReference>
<proteinExistence type="predicted"/>
<feature type="transmembrane region" description="Helical" evidence="1">
    <location>
        <begin position="6"/>
        <end position="23"/>
    </location>
</feature>
<organism evidence="2 3">
    <name type="scientific">Novibacillus thermophilus</name>
    <dbReference type="NCBI Taxonomy" id="1471761"/>
    <lineage>
        <taxon>Bacteria</taxon>
        <taxon>Bacillati</taxon>
        <taxon>Bacillota</taxon>
        <taxon>Bacilli</taxon>
        <taxon>Bacillales</taxon>
        <taxon>Thermoactinomycetaceae</taxon>
        <taxon>Novibacillus</taxon>
    </lineage>
</organism>
<dbReference type="OrthoDB" id="2474051at2"/>
<keyword evidence="1" id="KW-0812">Transmembrane</keyword>
<dbReference type="STRING" id="1471761.B0W44_04035"/>
<dbReference type="RefSeq" id="WP_077718885.1">
    <property type="nucleotide sequence ID" value="NZ_CP019699.1"/>
</dbReference>
<sequence length="94" mass="10517">MIILYIVFTLIGVSSIGVYIGFSTTEGKDERGSAILAKAAQIAFVFIFLGFAFHLLYFEFSNPSVENIKATMTVWMSLVFASYALGILIYRRNM</sequence>
<evidence type="ECO:0000313" key="2">
    <source>
        <dbReference type="EMBL" id="AQS55066.1"/>
    </source>
</evidence>
<dbReference type="EMBL" id="CP019699">
    <property type="protein sequence ID" value="AQS55066.1"/>
    <property type="molecule type" value="Genomic_DNA"/>
</dbReference>
<accession>A0A1U9K4W8</accession>
<dbReference type="KEGG" id="ntr:B0W44_04035"/>
<gene>
    <name evidence="2" type="ORF">B0W44_04035</name>
</gene>